<gene>
    <name evidence="2" type="ORF">DYB32_002655</name>
</gene>
<name>A0A3R6Z7G3_9STRA</name>
<reference evidence="2 3" key="1">
    <citation type="submission" date="2018-08" db="EMBL/GenBank/DDBJ databases">
        <title>Aphanomyces genome sequencing and annotation.</title>
        <authorList>
            <person name="Minardi D."/>
            <person name="Oidtmann B."/>
            <person name="Van Der Giezen M."/>
            <person name="Studholme D.J."/>
        </authorList>
    </citation>
    <scope>NUCLEOTIDE SEQUENCE [LARGE SCALE GENOMIC DNA]</scope>
    <source>
        <strain evidence="2 3">NJM0002</strain>
    </source>
</reference>
<comment type="caution">
    <text evidence="2">The sequence shown here is derived from an EMBL/GenBank/DDBJ whole genome shotgun (WGS) entry which is preliminary data.</text>
</comment>
<keyword evidence="3" id="KW-1185">Reference proteome</keyword>
<protein>
    <submittedName>
        <fullName evidence="2">Uncharacterized protein</fullName>
    </submittedName>
</protein>
<evidence type="ECO:0000256" key="1">
    <source>
        <dbReference type="SAM" id="Coils"/>
    </source>
</evidence>
<organism evidence="2 3">
    <name type="scientific">Aphanomyces invadans</name>
    <dbReference type="NCBI Taxonomy" id="157072"/>
    <lineage>
        <taxon>Eukaryota</taxon>
        <taxon>Sar</taxon>
        <taxon>Stramenopiles</taxon>
        <taxon>Oomycota</taxon>
        <taxon>Saprolegniomycetes</taxon>
        <taxon>Saprolegniales</taxon>
        <taxon>Verrucalvaceae</taxon>
        <taxon>Aphanomyces</taxon>
    </lineage>
</organism>
<proteinExistence type="predicted"/>
<evidence type="ECO:0000313" key="3">
    <source>
        <dbReference type="Proteomes" id="UP000285060"/>
    </source>
</evidence>
<dbReference type="VEuPathDB" id="FungiDB:H310_05570"/>
<dbReference type="AlphaFoldDB" id="A0A3R6Z7G3"/>
<evidence type="ECO:0000313" key="2">
    <source>
        <dbReference type="EMBL" id="RHY32323.1"/>
    </source>
</evidence>
<keyword evidence="1" id="KW-0175">Coiled coil</keyword>
<dbReference type="Proteomes" id="UP000285060">
    <property type="component" value="Unassembled WGS sequence"/>
</dbReference>
<sequence>MFKPPPPPLAPAAMASDELIRLRIENAMLMSQLRIQRQENARLREELKNAHGYTATLDFGRLKQQVAAAKRELARTTAKLPQSLRERRLLRDYRLYLSTNPPDDMLAMCAKALRGNLRRGMFIYDLVLTQLQFFAMYMTYGRRAYELLSGEAKASSIGDKRSPSTWSGHMVLPSLRMIQRRLAAFRAQHGLSSDIVAANYVSNKELLKRMAPPADTSSPPTTQEHLCWAAALVESYMQCAVPTEAMYDDLDDILAFLTSVLVNEPSLLDLLRQRQQRQPTENVEIVWRSMCASVLRILESADVDSR</sequence>
<accession>A0A3R6Z7G3</accession>
<feature type="coiled-coil region" evidence="1">
    <location>
        <begin position="26"/>
        <end position="79"/>
    </location>
</feature>
<dbReference type="EMBL" id="QUSY01000144">
    <property type="protein sequence ID" value="RHY32323.1"/>
    <property type="molecule type" value="Genomic_DNA"/>
</dbReference>